<name>A0A2I1CGZ2_ASPN1</name>
<dbReference type="AlphaFoldDB" id="A0A2I1CGZ2"/>
<organism evidence="1 2">
    <name type="scientific">Aspergillus novofumigatus (strain IBT 16806)</name>
    <dbReference type="NCBI Taxonomy" id="1392255"/>
    <lineage>
        <taxon>Eukaryota</taxon>
        <taxon>Fungi</taxon>
        <taxon>Dikarya</taxon>
        <taxon>Ascomycota</taxon>
        <taxon>Pezizomycotina</taxon>
        <taxon>Eurotiomycetes</taxon>
        <taxon>Eurotiomycetidae</taxon>
        <taxon>Eurotiales</taxon>
        <taxon>Aspergillaceae</taxon>
        <taxon>Aspergillus</taxon>
        <taxon>Aspergillus subgen. Fumigati</taxon>
    </lineage>
</organism>
<sequence length="149" mass="17401">MGKLRIILKIKNSRFQKDSFRQIMSKCVCESVAFRGSLRRRGRQRLEKACRVNIRSASFITIAQPNFLNSVDYTNLHIIEKSKRMRSSQNSIWRTSILLRRYFLLISLLRDFSCSNTFPLHHRKDQLAFANHQNDQLSTTSSKTASSEC</sequence>
<keyword evidence="2" id="KW-1185">Reference proteome</keyword>
<dbReference type="VEuPathDB" id="FungiDB:P174DRAFT_93553"/>
<reference evidence="2" key="1">
    <citation type="journal article" date="2018" name="Proc. Natl. Acad. Sci. U.S.A.">
        <title>Linking secondary metabolites to gene clusters through genome sequencing of six diverse Aspergillus species.</title>
        <authorList>
            <person name="Kaerboelling I."/>
            <person name="Vesth T.C."/>
            <person name="Frisvad J.C."/>
            <person name="Nybo J.L."/>
            <person name="Theobald S."/>
            <person name="Kuo A."/>
            <person name="Bowyer P."/>
            <person name="Matsuda Y."/>
            <person name="Mondo S."/>
            <person name="Lyhne E.K."/>
            <person name="Kogle M.E."/>
            <person name="Clum A."/>
            <person name="Lipzen A."/>
            <person name="Salamov A."/>
            <person name="Ngan C.Y."/>
            <person name="Daum C."/>
            <person name="Chiniquy J."/>
            <person name="Barry K."/>
            <person name="LaButti K."/>
            <person name="Haridas S."/>
            <person name="Simmons B.A."/>
            <person name="Magnuson J.K."/>
            <person name="Mortensen U.H."/>
            <person name="Larsen T.O."/>
            <person name="Grigoriev I.V."/>
            <person name="Baker S.E."/>
            <person name="Andersen M.R."/>
        </authorList>
    </citation>
    <scope>NUCLEOTIDE SEQUENCE [LARGE SCALE GENOMIC DNA]</scope>
    <source>
        <strain evidence="2">IBT 16806</strain>
    </source>
</reference>
<evidence type="ECO:0000313" key="2">
    <source>
        <dbReference type="Proteomes" id="UP000234474"/>
    </source>
</evidence>
<dbReference type="RefSeq" id="XP_024685455.1">
    <property type="nucleotide sequence ID" value="XM_024832494.1"/>
</dbReference>
<accession>A0A2I1CGZ2</accession>
<dbReference type="EMBL" id="MSZS01000002">
    <property type="protein sequence ID" value="PKX96860.1"/>
    <property type="molecule type" value="Genomic_DNA"/>
</dbReference>
<protein>
    <submittedName>
        <fullName evidence="1">Uncharacterized protein</fullName>
    </submittedName>
</protein>
<evidence type="ECO:0000313" key="1">
    <source>
        <dbReference type="EMBL" id="PKX96860.1"/>
    </source>
</evidence>
<dbReference type="Proteomes" id="UP000234474">
    <property type="component" value="Unassembled WGS sequence"/>
</dbReference>
<proteinExistence type="predicted"/>
<dbReference type="GeneID" id="36539832"/>
<gene>
    <name evidence="1" type="ORF">P174DRAFT_93553</name>
</gene>
<comment type="caution">
    <text evidence="1">The sequence shown here is derived from an EMBL/GenBank/DDBJ whole genome shotgun (WGS) entry which is preliminary data.</text>
</comment>